<organism evidence="4 5">
    <name type="scientific">Frigoriflavimonas asaccharolytica</name>
    <dbReference type="NCBI Taxonomy" id="2735899"/>
    <lineage>
        <taxon>Bacteria</taxon>
        <taxon>Pseudomonadati</taxon>
        <taxon>Bacteroidota</taxon>
        <taxon>Flavobacteriia</taxon>
        <taxon>Flavobacteriales</taxon>
        <taxon>Weeksellaceae</taxon>
        <taxon>Frigoriflavimonas</taxon>
    </lineage>
</organism>
<dbReference type="NCBIfam" id="TIGR03521">
    <property type="entry name" value="GldG"/>
    <property type="match status" value="1"/>
</dbReference>
<comment type="caution">
    <text evidence="4">The sequence shown here is derived from an EMBL/GenBank/DDBJ whole genome shotgun (WGS) entry which is preliminary data.</text>
</comment>
<dbReference type="InterPro" id="IPR019196">
    <property type="entry name" value="ABC_transp_unknown"/>
</dbReference>
<sequence length="552" mass="63201">MKNKSIFIYSIIGLFFIMGAVGVFSTRVDLTQDQRYTLTNSTKEVLKSVQKPLMVEVYLDGDFPANFKQLQSETKFMLEEFKKINPKVDFKFIDPIKSKVSKDSLAAMGLEASMLASRTDGKVSQIELYPYAVLKYQDLGVSIPLIVQQNGLDQDQQLYKSVEGLEYNLISNIKDITVNSRKNVGILINQDELRPEEFRSFTKYLLATYKTEPIIPVENDELSLKDFPKLKQMDALLIAKPRKAFTDKEKVILDQYIMNGGKTLWMIDAVNAEMDSLYQAKKIMAFPYETNLNDFFFNYGIRINTGLVKDMQKSALLRIVSGEVAGNPQYSSFLWPYFPLGISDKNNPITKNINPVKFEFPTSIDILKRPGIKPTVLFESSQNTLINSVPNYIQLSEIVKEDSISPFEQKTKQQNLAVLLEGTFQSAYANRSEKNDFPNFKSENNNGKMIVIADGDIGRNQILKGQALPLGVDLLTQEQYGNGEFLQNALSYLLDDTNIMELKNREIAVRLLDRQTIEENKSYWQWFNMLLPLFIIGIFAGLFYFIRKRKFE</sequence>
<evidence type="ECO:0000259" key="2">
    <source>
        <dbReference type="Pfam" id="PF09822"/>
    </source>
</evidence>
<keyword evidence="1" id="KW-1133">Transmembrane helix</keyword>
<proteinExistence type="predicted"/>
<dbReference type="InterPro" id="IPR019863">
    <property type="entry name" value="Motility-assoc_ABC-rel_GldG"/>
</dbReference>
<dbReference type="Proteomes" id="UP000610746">
    <property type="component" value="Unassembled WGS sequence"/>
</dbReference>
<dbReference type="EMBL" id="JABSNO010000005">
    <property type="protein sequence ID" value="NRS91906.1"/>
    <property type="molecule type" value="Genomic_DNA"/>
</dbReference>
<evidence type="ECO:0000313" key="4">
    <source>
        <dbReference type="EMBL" id="NRS91906.1"/>
    </source>
</evidence>
<keyword evidence="1" id="KW-0812">Transmembrane</keyword>
<keyword evidence="1" id="KW-0472">Membrane</keyword>
<keyword evidence="5" id="KW-1185">Reference proteome</keyword>
<reference evidence="4" key="1">
    <citation type="submission" date="2020-05" db="EMBL/GenBank/DDBJ databases">
        <title>Genomic Encyclopedia of Type Strains, Phase IV (KMG-V): Genome sequencing to study the core and pangenomes of soil and plant-associated prokaryotes.</title>
        <authorList>
            <person name="Whitman W."/>
        </authorList>
    </citation>
    <scope>NUCLEOTIDE SEQUENCE</scope>
    <source>
        <strain evidence="4">16F</strain>
    </source>
</reference>
<feature type="transmembrane region" description="Helical" evidence="1">
    <location>
        <begin position="7"/>
        <end position="25"/>
    </location>
</feature>
<feature type="domain" description="ABC-type uncharacterised transport system" evidence="2">
    <location>
        <begin position="181"/>
        <end position="489"/>
    </location>
</feature>
<evidence type="ECO:0000259" key="3">
    <source>
        <dbReference type="Pfam" id="PF23357"/>
    </source>
</evidence>
<feature type="domain" description="DUF7088" evidence="3">
    <location>
        <begin position="32"/>
        <end position="134"/>
    </location>
</feature>
<dbReference type="RefSeq" id="WP_173778523.1">
    <property type="nucleotide sequence ID" value="NZ_JABSNO010000005.1"/>
</dbReference>
<dbReference type="InterPro" id="IPR055396">
    <property type="entry name" value="DUF7088"/>
</dbReference>
<dbReference type="AlphaFoldDB" id="A0A8J8K7V6"/>
<dbReference type="Pfam" id="PF23357">
    <property type="entry name" value="DUF7088"/>
    <property type="match status" value="1"/>
</dbReference>
<dbReference type="Pfam" id="PF09822">
    <property type="entry name" value="ABC_transp_aux"/>
    <property type="match status" value="1"/>
</dbReference>
<evidence type="ECO:0000313" key="5">
    <source>
        <dbReference type="Proteomes" id="UP000610746"/>
    </source>
</evidence>
<gene>
    <name evidence="4" type="ORF">HNQ03_000973</name>
</gene>
<feature type="transmembrane region" description="Helical" evidence="1">
    <location>
        <begin position="523"/>
        <end position="546"/>
    </location>
</feature>
<accession>A0A8J8K7V6</accession>
<name>A0A8J8K7V6_9FLAO</name>
<protein>
    <submittedName>
        <fullName evidence="4">Gliding-associated putative ABC transporter substrate-binding component GldG</fullName>
    </submittedName>
</protein>
<evidence type="ECO:0000256" key="1">
    <source>
        <dbReference type="SAM" id="Phobius"/>
    </source>
</evidence>